<dbReference type="Proteomes" id="UP000076632">
    <property type="component" value="Unassembled WGS sequence"/>
</dbReference>
<accession>A0A165AE51</accession>
<dbReference type="EMBL" id="KV407463">
    <property type="protein sequence ID" value="KZF20328.1"/>
    <property type="molecule type" value="Genomic_DNA"/>
</dbReference>
<proteinExistence type="predicted"/>
<sequence length="185" mass="20873">MPPPNGLYPSHPTVNAAINQVDNESPEYLTKALGTALLSYYFPLDDGFLIAPEQSRGDNRPDLLVLKLIRQTGGFRDHAFVECKKSTDPWLASMEQLSNAAADHINASPFDRCFAILILGYEIKFFEYHACEWRGSVPDNHNHLVPLAPPGYDRWKAWNLKDDDHVGIIDGMFRYIAASDMPPER</sequence>
<gene>
    <name evidence="1" type="ORF">L228DRAFT_250004</name>
</gene>
<evidence type="ECO:0000313" key="1">
    <source>
        <dbReference type="EMBL" id="KZF20328.1"/>
    </source>
</evidence>
<protein>
    <submittedName>
        <fullName evidence="1">Uncharacterized protein</fullName>
    </submittedName>
</protein>
<name>A0A165AE51_XYLHT</name>
<dbReference type="AlphaFoldDB" id="A0A165AE51"/>
<keyword evidence="2" id="KW-1185">Reference proteome</keyword>
<dbReference type="OrthoDB" id="5092031at2759"/>
<dbReference type="RefSeq" id="XP_018185883.1">
    <property type="nucleotide sequence ID" value="XM_018333218.1"/>
</dbReference>
<organism evidence="1 2">
    <name type="scientific">Xylona heveae (strain CBS 132557 / TC161)</name>
    <dbReference type="NCBI Taxonomy" id="1328760"/>
    <lineage>
        <taxon>Eukaryota</taxon>
        <taxon>Fungi</taxon>
        <taxon>Dikarya</taxon>
        <taxon>Ascomycota</taxon>
        <taxon>Pezizomycotina</taxon>
        <taxon>Xylonomycetes</taxon>
        <taxon>Xylonales</taxon>
        <taxon>Xylonaceae</taxon>
        <taxon>Xylona</taxon>
    </lineage>
</organism>
<dbReference type="InParanoid" id="A0A165AE51"/>
<evidence type="ECO:0000313" key="2">
    <source>
        <dbReference type="Proteomes" id="UP000076632"/>
    </source>
</evidence>
<dbReference type="GeneID" id="28898355"/>
<reference evidence="1 2" key="1">
    <citation type="journal article" date="2016" name="Fungal Biol.">
        <title>The genome of Xylona heveae provides a window into fungal endophytism.</title>
        <authorList>
            <person name="Gazis R."/>
            <person name="Kuo A."/>
            <person name="Riley R."/>
            <person name="LaButti K."/>
            <person name="Lipzen A."/>
            <person name="Lin J."/>
            <person name="Amirebrahimi M."/>
            <person name="Hesse C.N."/>
            <person name="Spatafora J.W."/>
            <person name="Henrissat B."/>
            <person name="Hainaut M."/>
            <person name="Grigoriev I.V."/>
            <person name="Hibbett D.S."/>
        </authorList>
    </citation>
    <scope>NUCLEOTIDE SEQUENCE [LARGE SCALE GENOMIC DNA]</scope>
    <source>
        <strain evidence="1 2">TC161</strain>
    </source>
</reference>